<evidence type="ECO:0000313" key="2">
    <source>
        <dbReference type="EMBL" id="KAI9556105.1"/>
    </source>
</evidence>
<dbReference type="PROSITE" id="PS00141">
    <property type="entry name" value="ASP_PROTEASE"/>
    <property type="match status" value="1"/>
</dbReference>
<comment type="caution">
    <text evidence="2">The sequence shown here is derived from an EMBL/GenBank/DDBJ whole genome shotgun (WGS) entry which is preliminary data.</text>
</comment>
<gene>
    <name evidence="2" type="ORF">GHT06_018677</name>
</gene>
<feature type="compositionally biased region" description="Basic and acidic residues" evidence="1">
    <location>
        <begin position="48"/>
        <end position="86"/>
    </location>
</feature>
<dbReference type="PANTHER" id="PTHR36943">
    <property type="entry name" value="CCHC-TYPE DOMAIN-CONTAINING PROTEIN"/>
    <property type="match status" value="1"/>
</dbReference>
<dbReference type="Gene3D" id="2.40.70.10">
    <property type="entry name" value="Acid Proteases"/>
    <property type="match status" value="2"/>
</dbReference>
<evidence type="ECO:0000313" key="3">
    <source>
        <dbReference type="Proteomes" id="UP000820818"/>
    </source>
</evidence>
<dbReference type="InterPro" id="IPR001969">
    <property type="entry name" value="Aspartic_peptidase_AS"/>
</dbReference>
<dbReference type="EMBL" id="WJBH02000007">
    <property type="protein sequence ID" value="KAI9556105.1"/>
    <property type="molecule type" value="Genomic_DNA"/>
</dbReference>
<feature type="compositionally biased region" description="Polar residues" evidence="1">
    <location>
        <begin position="172"/>
        <end position="188"/>
    </location>
</feature>
<protein>
    <recommendedName>
        <fullName evidence="4">Peptidase A2 domain-containing protein</fullName>
    </recommendedName>
</protein>
<feature type="compositionally biased region" description="Polar residues" evidence="1">
    <location>
        <begin position="92"/>
        <end position="102"/>
    </location>
</feature>
<dbReference type="GO" id="GO:0006508">
    <property type="term" value="P:proteolysis"/>
    <property type="evidence" value="ECO:0007669"/>
    <property type="project" value="InterPro"/>
</dbReference>
<dbReference type="SUPFAM" id="SSF50630">
    <property type="entry name" value="Acid proteases"/>
    <property type="match status" value="2"/>
</dbReference>
<evidence type="ECO:0008006" key="4">
    <source>
        <dbReference type="Google" id="ProtNLM"/>
    </source>
</evidence>
<proteinExistence type="predicted"/>
<accession>A0AAD5L4L6</accession>
<evidence type="ECO:0000256" key="1">
    <source>
        <dbReference type="SAM" id="MobiDB-lite"/>
    </source>
</evidence>
<dbReference type="PANTHER" id="PTHR36943:SF1">
    <property type="entry name" value="CCHC-TYPE DOMAIN-CONTAINING PROTEIN"/>
    <property type="match status" value="1"/>
</dbReference>
<dbReference type="Proteomes" id="UP000820818">
    <property type="component" value="Linkage Group LG7"/>
</dbReference>
<feature type="region of interest" description="Disordered" evidence="1">
    <location>
        <begin position="157"/>
        <end position="204"/>
    </location>
</feature>
<name>A0AAD5L4L6_9CRUS</name>
<organism evidence="2 3">
    <name type="scientific">Daphnia sinensis</name>
    <dbReference type="NCBI Taxonomy" id="1820382"/>
    <lineage>
        <taxon>Eukaryota</taxon>
        <taxon>Metazoa</taxon>
        <taxon>Ecdysozoa</taxon>
        <taxon>Arthropoda</taxon>
        <taxon>Crustacea</taxon>
        <taxon>Branchiopoda</taxon>
        <taxon>Diplostraca</taxon>
        <taxon>Cladocera</taxon>
        <taxon>Anomopoda</taxon>
        <taxon>Daphniidae</taxon>
        <taxon>Daphnia</taxon>
        <taxon>Daphnia similis group</taxon>
    </lineage>
</organism>
<dbReference type="Pfam" id="PF13650">
    <property type="entry name" value="Asp_protease_2"/>
    <property type="match status" value="1"/>
</dbReference>
<sequence length="800" mass="91021">MQNKIQEDKPEEKVPTMAHGLSTETPNKKEVVKPGKKSKIGSTILSKLVDRHRTTNTDDKKVSTDRLDRTSTSKLPEKTEESKMENPDDVTVTANQDATGNENNKWWKFRSSKNVEMKNVVNDTEARQKITDKKHRWWNFANFMKLKRKSEAANGTVTPEELCDKTKAGPDTCTSKPPENAGENQINNPDAVADSENVEAPGTEKKKWWNKFSSKTKKMKAVSGDAKQQRDGQKKKTWWKPVKLMNQQATSGNDESVEENSDSNVRVPEVITDVVTTSSNIVEPNTIFTKRTDTYLREETETQRKLALELKSSCNSQAYFIDVSVKGVPIKMMVNTWYVKSFIGHGVWEKLGKPKLQLKKLPFIEANNKQKWQEGECVVDVEYSGHRRDLSLSVLKQSRRTDSIAILGYEWHQALPLDFNSIFGAIQYCKARSDNRQAKKPTLFEYVLQRSGFLKPIISLSEPRDTCQICGHVWDPAPTTEAKLDQKDSAFTMCNVKQAKAVDGLVSTENQLADRLDTMEPDVGPTVPECSEETNLFDETFPRLPVTPNNQLLKLEINELELLMLIHSGTHHSFITEDIWNKMGKPILEPVEFDYVGLFGGKKIKLVGKFMAKVQYEQRTFHLPLLVASNSNRVKLINLHVIGRSWLSSLNLDWNKFMEPVSVDFREETEYTRKLALELETSYDSKEFYITVNVEGVDMEMLVDSGTSLSFVGRDVWKLLGKPKLEPTRISLSTPNGRRIASTGRCFVKVEYSGQKCVLPLYVLQRNECIDSIALIGGNWFPLLQIDFNSLFETIQYCKN</sequence>
<feature type="compositionally biased region" description="Basic and acidic residues" evidence="1">
    <location>
        <begin position="1"/>
        <end position="14"/>
    </location>
</feature>
<feature type="region of interest" description="Disordered" evidence="1">
    <location>
        <begin position="1"/>
        <end position="102"/>
    </location>
</feature>
<dbReference type="GO" id="GO:0004190">
    <property type="term" value="F:aspartic-type endopeptidase activity"/>
    <property type="evidence" value="ECO:0007669"/>
    <property type="project" value="InterPro"/>
</dbReference>
<keyword evidence="3" id="KW-1185">Reference proteome</keyword>
<dbReference type="AlphaFoldDB" id="A0AAD5L4L6"/>
<reference evidence="2 3" key="1">
    <citation type="submission" date="2022-05" db="EMBL/GenBank/DDBJ databases">
        <title>A multi-omics perspective on studying reproductive biology in Daphnia sinensis.</title>
        <authorList>
            <person name="Jia J."/>
        </authorList>
    </citation>
    <scope>NUCLEOTIDE SEQUENCE [LARGE SCALE GENOMIC DNA]</scope>
    <source>
        <strain evidence="2 3">WSL</strain>
    </source>
</reference>
<dbReference type="InterPro" id="IPR021109">
    <property type="entry name" value="Peptidase_aspartic_dom_sf"/>
</dbReference>